<evidence type="ECO:0000313" key="2">
    <source>
        <dbReference type="EMBL" id="KAL0310237.1"/>
    </source>
</evidence>
<dbReference type="PANTHER" id="PTHR33116">
    <property type="entry name" value="REVERSE TRANSCRIPTASE ZINC-BINDING DOMAIN-CONTAINING PROTEIN-RELATED-RELATED"/>
    <property type="match status" value="1"/>
</dbReference>
<dbReference type="Pfam" id="PF00078">
    <property type="entry name" value="RVT_1"/>
    <property type="match status" value="1"/>
</dbReference>
<accession>A0AAW2KW29</accession>
<sequence length="702" mass="79669">MLVNEAWLTIWPLTKYLCSTPRTSDHAPLILQGHEMQREVTMFRFENFLTKLPSFLSSVKDVWRHHIVGTSMYALTRKLKALKPVLRGIRKHQGDLSQNVTSAANFLSVAQRLNQEFQHDSVLMSLEKCCRIVYCKAVNLEVNMLQQRAKLSWLKGGDQCSKIFHRKINAKRAAQRVYQIQNSEGILLTNYSDVVKEFVSYYQLLFGGTRKTDQVDLTYLQPFAKHIISEAETEQIISPIQRQEIKDALFDIAEDSAPGPDGFSSGFFKASWSVIGEEVCKAVLEFFDNNRLLKQLNTTLLVLIPKVNMPTKVADFRPISCCNVIYKVITKIMVKRMQLVLDKLIDNTQNAFVPGRNIATNVLLAQELLAGYKQKKMPPRMFKFPGKFILWVEQCITTASFSISLNGGLHGFFQSSRGLRQGDPISPYLFVLVMESFHLLLLHKIRNDDNFKFHWRCKELGIVNLSFADDILLFCKADLHSVSVLKEGLLEFKELSGLQANAQKSQIIISKAGAQQLPQILTMLGFSQGHLPIKYLGVPLISSKLSIADCTPLLQKIESRITGWNQLNLSYAGRTQLIKSVLSSIHLYWSSVFILPKGVVKMIEMKLKGFLWRGSTGSGGYKVSWDLVCQPISHGGLGIRNVQSMNQALMAKHLWQVVTNQRDSIWVTWVLLYIKTSYCMVISWYRGLVVLEKADEASMSVD</sequence>
<dbReference type="InterPro" id="IPR043502">
    <property type="entry name" value="DNA/RNA_pol_sf"/>
</dbReference>
<protein>
    <submittedName>
        <fullName evidence="2">Ribonuclease H protein</fullName>
    </submittedName>
</protein>
<dbReference type="EMBL" id="JACGWM010000242">
    <property type="protein sequence ID" value="KAL0310237.1"/>
    <property type="molecule type" value="Genomic_DNA"/>
</dbReference>
<evidence type="ECO:0000259" key="1">
    <source>
        <dbReference type="PROSITE" id="PS50878"/>
    </source>
</evidence>
<reference evidence="2" key="1">
    <citation type="submission" date="2020-06" db="EMBL/GenBank/DDBJ databases">
        <authorList>
            <person name="Li T."/>
            <person name="Hu X."/>
            <person name="Zhang T."/>
            <person name="Song X."/>
            <person name="Zhang H."/>
            <person name="Dai N."/>
            <person name="Sheng W."/>
            <person name="Hou X."/>
            <person name="Wei L."/>
        </authorList>
    </citation>
    <scope>NUCLEOTIDE SEQUENCE</scope>
    <source>
        <strain evidence="2">KEN8</strain>
        <tissue evidence="2">Leaf</tissue>
    </source>
</reference>
<proteinExistence type="predicted"/>
<organism evidence="2">
    <name type="scientific">Sesamum calycinum</name>
    <dbReference type="NCBI Taxonomy" id="2727403"/>
    <lineage>
        <taxon>Eukaryota</taxon>
        <taxon>Viridiplantae</taxon>
        <taxon>Streptophyta</taxon>
        <taxon>Embryophyta</taxon>
        <taxon>Tracheophyta</taxon>
        <taxon>Spermatophyta</taxon>
        <taxon>Magnoliopsida</taxon>
        <taxon>eudicotyledons</taxon>
        <taxon>Gunneridae</taxon>
        <taxon>Pentapetalae</taxon>
        <taxon>asterids</taxon>
        <taxon>lamiids</taxon>
        <taxon>Lamiales</taxon>
        <taxon>Pedaliaceae</taxon>
        <taxon>Sesamum</taxon>
    </lineage>
</organism>
<dbReference type="InterPro" id="IPR000477">
    <property type="entry name" value="RT_dom"/>
</dbReference>
<feature type="domain" description="Reverse transcriptase" evidence="1">
    <location>
        <begin position="285"/>
        <end position="540"/>
    </location>
</feature>
<dbReference type="AlphaFoldDB" id="A0AAW2KW29"/>
<dbReference type="SUPFAM" id="SSF56672">
    <property type="entry name" value="DNA/RNA polymerases"/>
    <property type="match status" value="1"/>
</dbReference>
<dbReference type="CDD" id="cd01650">
    <property type="entry name" value="RT_nLTR_like"/>
    <property type="match status" value="1"/>
</dbReference>
<gene>
    <name evidence="2" type="ORF">Scaly_2948200</name>
</gene>
<dbReference type="PANTHER" id="PTHR33116:SF80">
    <property type="entry name" value="REVERSE TRANSCRIPTASE ZINC-BINDING DOMAIN-CONTAINING PROTEIN"/>
    <property type="match status" value="1"/>
</dbReference>
<dbReference type="PROSITE" id="PS50878">
    <property type="entry name" value="RT_POL"/>
    <property type="match status" value="1"/>
</dbReference>
<reference evidence="2" key="2">
    <citation type="journal article" date="2024" name="Plant">
        <title>Genomic evolution and insights into agronomic trait innovations of Sesamum species.</title>
        <authorList>
            <person name="Miao H."/>
            <person name="Wang L."/>
            <person name="Qu L."/>
            <person name="Liu H."/>
            <person name="Sun Y."/>
            <person name="Le M."/>
            <person name="Wang Q."/>
            <person name="Wei S."/>
            <person name="Zheng Y."/>
            <person name="Lin W."/>
            <person name="Duan Y."/>
            <person name="Cao H."/>
            <person name="Xiong S."/>
            <person name="Wang X."/>
            <person name="Wei L."/>
            <person name="Li C."/>
            <person name="Ma Q."/>
            <person name="Ju M."/>
            <person name="Zhao R."/>
            <person name="Li G."/>
            <person name="Mu C."/>
            <person name="Tian Q."/>
            <person name="Mei H."/>
            <person name="Zhang T."/>
            <person name="Gao T."/>
            <person name="Zhang H."/>
        </authorList>
    </citation>
    <scope>NUCLEOTIDE SEQUENCE</scope>
    <source>
        <strain evidence="2">KEN8</strain>
    </source>
</reference>
<comment type="caution">
    <text evidence="2">The sequence shown here is derived from an EMBL/GenBank/DDBJ whole genome shotgun (WGS) entry which is preliminary data.</text>
</comment>
<name>A0AAW2KW29_9LAMI</name>